<gene>
    <name evidence="5" type="ORF">GXN74_06705</name>
</gene>
<dbReference type="EC" id="3.1.3.-" evidence="3"/>
<dbReference type="InterPro" id="IPR009206">
    <property type="entry name" value="Nucleotidase_putative"/>
</dbReference>
<dbReference type="Gene3D" id="3.40.50.1000">
    <property type="entry name" value="HAD superfamily/HAD-like"/>
    <property type="match status" value="1"/>
</dbReference>
<evidence type="ECO:0000256" key="3">
    <source>
        <dbReference type="PIRNR" id="PIRNR021362"/>
    </source>
</evidence>
<dbReference type="PANTHER" id="PTHR35134">
    <property type="entry name" value="NUCLEOTIDASE YQFW-RELATED"/>
    <property type="match status" value="1"/>
</dbReference>
<dbReference type="PIRSF" id="PIRSF021362">
    <property type="entry name" value="UCP021362_HAD"/>
    <property type="match status" value="1"/>
</dbReference>
<dbReference type="GO" id="GO:0008253">
    <property type="term" value="F:5'-nucleotidase activity"/>
    <property type="evidence" value="ECO:0007669"/>
    <property type="project" value="InterPro"/>
</dbReference>
<comment type="similarity">
    <text evidence="1 3">Belongs to the 5'(3')-deoxyribonucleotidase family.</text>
</comment>
<dbReference type="Pfam" id="PF06941">
    <property type="entry name" value="NT5C"/>
    <property type="match status" value="1"/>
</dbReference>
<accession>A0A7X5HVI8</accession>
<dbReference type="InterPro" id="IPR036412">
    <property type="entry name" value="HAD-like_sf"/>
</dbReference>
<evidence type="ECO:0000256" key="1">
    <source>
        <dbReference type="ARBA" id="ARBA00009589"/>
    </source>
</evidence>
<dbReference type="Proteomes" id="UP000461585">
    <property type="component" value="Unassembled WGS sequence"/>
</dbReference>
<feature type="active site" description="Proton donor" evidence="4">
    <location>
        <position position="11"/>
    </location>
</feature>
<feature type="active site" description="Nucleophile" evidence="4">
    <location>
        <position position="9"/>
    </location>
</feature>
<evidence type="ECO:0000313" key="5">
    <source>
        <dbReference type="EMBL" id="NDL67430.1"/>
    </source>
</evidence>
<keyword evidence="2 3" id="KW-0378">Hydrolase</keyword>
<reference evidence="5 6" key="1">
    <citation type="submission" date="2020-01" db="EMBL/GenBank/DDBJ databases">
        <title>Anaeroalcalibacter tamaniensis gen. nov., sp. nov., moderately halophilic strictly anaerobic fermenter bacterium from mud volcano of Taman peninsula.</title>
        <authorList>
            <person name="Frolova A."/>
            <person name="Merkel A.Y."/>
            <person name="Slobodkin A.I."/>
        </authorList>
    </citation>
    <scope>NUCLEOTIDE SEQUENCE [LARGE SCALE GENOMIC DNA]</scope>
    <source>
        <strain evidence="5 6">F-3ap</strain>
    </source>
</reference>
<name>A0A7X5HVI8_9FIRM</name>
<dbReference type="AlphaFoldDB" id="A0A7X5HVI8"/>
<protein>
    <recommendedName>
        <fullName evidence="3">Nucleotidase</fullName>
        <ecNumber evidence="3">3.1.3.-</ecNumber>
    </recommendedName>
</protein>
<dbReference type="RefSeq" id="WP_162370155.1">
    <property type="nucleotide sequence ID" value="NZ_JAAEEH010000014.1"/>
</dbReference>
<dbReference type="PANTHER" id="PTHR35134:SF2">
    <property type="entry name" value="NUCLEOTIDASE YQFW-RELATED"/>
    <property type="match status" value="1"/>
</dbReference>
<evidence type="ECO:0000256" key="4">
    <source>
        <dbReference type="PIRSR" id="PIRSR610708-1"/>
    </source>
</evidence>
<comment type="caution">
    <text evidence="5">The sequence shown here is derived from an EMBL/GenBank/DDBJ whole genome shotgun (WGS) entry which is preliminary data.</text>
</comment>
<proteinExistence type="inferred from homology"/>
<organism evidence="5 6">
    <name type="scientific">Anaerotalea alkaliphila</name>
    <dbReference type="NCBI Taxonomy" id="2662126"/>
    <lineage>
        <taxon>Bacteria</taxon>
        <taxon>Bacillati</taxon>
        <taxon>Bacillota</taxon>
        <taxon>Clostridia</taxon>
        <taxon>Eubacteriales</taxon>
        <taxon>Anaerotalea</taxon>
    </lineage>
</organism>
<evidence type="ECO:0000256" key="2">
    <source>
        <dbReference type="ARBA" id="ARBA00022801"/>
    </source>
</evidence>
<dbReference type="EMBL" id="JAAEEH010000014">
    <property type="protein sequence ID" value="NDL67430.1"/>
    <property type="molecule type" value="Genomic_DNA"/>
</dbReference>
<dbReference type="InterPro" id="IPR052419">
    <property type="entry name" value="5_3-deoxyribonucleotidase-like"/>
</dbReference>
<dbReference type="InterPro" id="IPR023214">
    <property type="entry name" value="HAD_sf"/>
</dbReference>
<dbReference type="SUPFAM" id="SSF56784">
    <property type="entry name" value="HAD-like"/>
    <property type="match status" value="1"/>
</dbReference>
<dbReference type="InterPro" id="IPR010708">
    <property type="entry name" value="5'(3')-deoxyribonucleotidase"/>
</dbReference>
<keyword evidence="6" id="KW-1185">Reference proteome</keyword>
<sequence>MDKLQICVDIDGTVTEPFYWLDRANAHFKANLRPEDVVKYEIHELLGVEEEDYMRFYREQGRLLHREARVRLGAREAVSRLHSRHSIHFVTARHPDMEDVSREWLSRHKFPMDSLHHLASHDKVEKARELEADFFIEDSLSNALQLGEAGFQVLLLDCSYNRHAPLPETVLRVGHWFQILRTIGDWDRLRKRGATRFRCR</sequence>
<dbReference type="GO" id="GO:0009264">
    <property type="term" value="P:deoxyribonucleotide catabolic process"/>
    <property type="evidence" value="ECO:0007669"/>
    <property type="project" value="InterPro"/>
</dbReference>
<evidence type="ECO:0000313" key="6">
    <source>
        <dbReference type="Proteomes" id="UP000461585"/>
    </source>
</evidence>